<proteinExistence type="predicted"/>
<evidence type="ECO:0000313" key="3">
    <source>
        <dbReference type="Proteomes" id="UP000026960"/>
    </source>
</evidence>
<name>A0A0D3H6J9_9ORYZ</name>
<sequence>MDSTALLTYGCQTHPQSTSLSRSQTRVLSPSARNFLRRRRLRSPDPSAHRRQRAVRTFFSG</sequence>
<dbReference type="HOGENOM" id="CLU_2926301_0_0_1"/>
<reference evidence="2" key="2">
    <citation type="submission" date="2015-03" db="UniProtKB">
        <authorList>
            <consortium name="EnsemblPlants"/>
        </authorList>
    </citation>
    <scope>IDENTIFICATION</scope>
</reference>
<accession>A0A0D3H6J9</accession>
<protein>
    <submittedName>
        <fullName evidence="2">Uncharacterized protein</fullName>
    </submittedName>
</protein>
<evidence type="ECO:0000313" key="2">
    <source>
        <dbReference type="EnsemblPlants" id="OBART09G09360.1"/>
    </source>
</evidence>
<keyword evidence="3" id="KW-1185">Reference proteome</keyword>
<reference evidence="2" key="1">
    <citation type="journal article" date="2009" name="Rice">
        <title>De Novo Next Generation Sequencing of Plant Genomes.</title>
        <authorList>
            <person name="Rounsley S."/>
            <person name="Marri P.R."/>
            <person name="Yu Y."/>
            <person name="He R."/>
            <person name="Sisneros N."/>
            <person name="Goicoechea J.L."/>
            <person name="Lee S.J."/>
            <person name="Angelova A."/>
            <person name="Kudrna D."/>
            <person name="Luo M."/>
            <person name="Affourtit J."/>
            <person name="Desany B."/>
            <person name="Knight J."/>
            <person name="Niazi F."/>
            <person name="Egholm M."/>
            <person name="Wing R.A."/>
        </authorList>
    </citation>
    <scope>NUCLEOTIDE SEQUENCE [LARGE SCALE GENOMIC DNA]</scope>
    <source>
        <strain evidence="2">cv. IRGC 105608</strain>
    </source>
</reference>
<feature type="region of interest" description="Disordered" evidence="1">
    <location>
        <begin position="41"/>
        <end position="61"/>
    </location>
</feature>
<evidence type="ECO:0000256" key="1">
    <source>
        <dbReference type="SAM" id="MobiDB-lite"/>
    </source>
</evidence>
<dbReference type="EnsemblPlants" id="OBART09G09360.1">
    <property type="protein sequence ID" value="OBART09G09360.1"/>
    <property type="gene ID" value="OBART09G09360"/>
</dbReference>
<dbReference type="Proteomes" id="UP000026960">
    <property type="component" value="Chromosome 9"/>
</dbReference>
<dbReference type="Gramene" id="OBART09G09360.1">
    <property type="protein sequence ID" value="OBART09G09360.1"/>
    <property type="gene ID" value="OBART09G09360"/>
</dbReference>
<dbReference type="AlphaFoldDB" id="A0A0D3H6J9"/>
<organism evidence="2">
    <name type="scientific">Oryza barthii</name>
    <dbReference type="NCBI Taxonomy" id="65489"/>
    <lineage>
        <taxon>Eukaryota</taxon>
        <taxon>Viridiplantae</taxon>
        <taxon>Streptophyta</taxon>
        <taxon>Embryophyta</taxon>
        <taxon>Tracheophyta</taxon>
        <taxon>Spermatophyta</taxon>
        <taxon>Magnoliopsida</taxon>
        <taxon>Liliopsida</taxon>
        <taxon>Poales</taxon>
        <taxon>Poaceae</taxon>
        <taxon>BOP clade</taxon>
        <taxon>Oryzoideae</taxon>
        <taxon>Oryzeae</taxon>
        <taxon>Oryzinae</taxon>
        <taxon>Oryza</taxon>
    </lineage>
</organism>